<dbReference type="Proteomes" id="UP000221980">
    <property type="component" value="Unassembled WGS sequence"/>
</dbReference>
<dbReference type="EMBL" id="NITZ01000002">
    <property type="protein sequence ID" value="PHM50454.1"/>
    <property type="molecule type" value="Genomic_DNA"/>
</dbReference>
<accession>A0A2D0JVR3</accession>
<name>A0A2D0JVR3_9GAMM</name>
<proteinExistence type="predicted"/>
<gene>
    <name evidence="1" type="ORF">Xmir_00636</name>
</gene>
<reference evidence="1 2" key="1">
    <citation type="journal article" date="2017" name="Nat. Microbiol.">
        <title>Natural product diversity associated with the nematode symbionts Photorhabdus and Xenorhabdus.</title>
        <authorList>
            <person name="Tobias N.J."/>
            <person name="Wolff H."/>
            <person name="Djahanschiri B."/>
            <person name="Grundmann F."/>
            <person name="Kronenwerth M."/>
            <person name="Shi Y.M."/>
            <person name="Simonyi S."/>
            <person name="Grun P."/>
            <person name="Shapiro-Ilan D."/>
            <person name="Pidot S.J."/>
            <person name="Stinear T.P."/>
            <person name="Ebersberger I."/>
            <person name="Bode H.B."/>
        </authorList>
    </citation>
    <scope>NUCLEOTIDE SEQUENCE [LARGE SCALE GENOMIC DNA]</scope>
    <source>
        <strain evidence="1 2">DSM 17902</strain>
    </source>
</reference>
<keyword evidence="2" id="KW-1185">Reference proteome</keyword>
<evidence type="ECO:0000313" key="1">
    <source>
        <dbReference type="EMBL" id="PHM50454.1"/>
    </source>
</evidence>
<evidence type="ECO:0000313" key="2">
    <source>
        <dbReference type="Proteomes" id="UP000221980"/>
    </source>
</evidence>
<sequence length="229" mass="26533">MKNIKVFRGFYTFEDIYHGHFRLSVCSHGEYDESYSMGYLTVLSENLTIENMTPSELYDQLVKNGGIILDRFRYIHLVVCNSATCEKDRDSPYDFEESFASEFSKLCSNSIVIGYIGSVRVRNNYFNPQTLSYEHDKDTQRNEEVFRISHICQLHFSELSRNQNARAAFMAEKEAYSRVVTVDPITPKPFLRPKVPGKPISNRSSSRMGIHTSVWFKNGKRIHAEMLVL</sequence>
<dbReference type="RefSeq" id="WP_099112994.1">
    <property type="nucleotide sequence ID" value="NZ_CAWNQI010000051.1"/>
</dbReference>
<organism evidence="1 2">
    <name type="scientific">Xenorhabdus miraniensis</name>
    <dbReference type="NCBI Taxonomy" id="351674"/>
    <lineage>
        <taxon>Bacteria</taxon>
        <taxon>Pseudomonadati</taxon>
        <taxon>Pseudomonadota</taxon>
        <taxon>Gammaproteobacteria</taxon>
        <taxon>Enterobacterales</taxon>
        <taxon>Morganellaceae</taxon>
        <taxon>Xenorhabdus</taxon>
    </lineage>
</organism>
<dbReference type="AlphaFoldDB" id="A0A2D0JVR3"/>
<protein>
    <submittedName>
        <fullName evidence="1">Uncharacterized protein</fullName>
    </submittedName>
</protein>
<dbReference type="OrthoDB" id="6442546at2"/>
<comment type="caution">
    <text evidence="1">The sequence shown here is derived from an EMBL/GenBank/DDBJ whole genome shotgun (WGS) entry which is preliminary data.</text>
</comment>